<evidence type="ECO:0000313" key="1">
    <source>
        <dbReference type="EMBL" id="KAL0201894.1"/>
    </source>
</evidence>
<dbReference type="AlphaFoldDB" id="A0ABD0RTU8"/>
<proteinExistence type="predicted"/>
<reference evidence="1 2" key="1">
    <citation type="submission" date="2024-05" db="EMBL/GenBank/DDBJ databases">
        <title>Genome sequencing and assembly of Indian major carp, Cirrhinus mrigala (Hamilton, 1822).</title>
        <authorList>
            <person name="Mohindra V."/>
            <person name="Chowdhury L.M."/>
            <person name="Lal K."/>
            <person name="Jena J.K."/>
        </authorList>
    </citation>
    <scope>NUCLEOTIDE SEQUENCE [LARGE SCALE GENOMIC DNA]</scope>
    <source>
        <strain evidence="1">CM1030</strain>
        <tissue evidence="1">Blood</tissue>
    </source>
</reference>
<gene>
    <name evidence="1" type="ORF">M9458_005081</name>
</gene>
<accession>A0ABD0RTU8</accession>
<feature type="non-terminal residue" evidence="1">
    <location>
        <position position="1"/>
    </location>
</feature>
<dbReference type="PANTHER" id="PTHR21092">
    <property type="entry name" value="NICASTRIN"/>
    <property type="match status" value="1"/>
</dbReference>
<comment type="caution">
    <text evidence="1">The sequence shown here is derived from an EMBL/GenBank/DDBJ whole genome shotgun (WGS) entry which is preliminary data.</text>
</comment>
<name>A0ABD0RTU8_CIRMR</name>
<organism evidence="1 2">
    <name type="scientific">Cirrhinus mrigala</name>
    <name type="common">Mrigala</name>
    <dbReference type="NCBI Taxonomy" id="683832"/>
    <lineage>
        <taxon>Eukaryota</taxon>
        <taxon>Metazoa</taxon>
        <taxon>Chordata</taxon>
        <taxon>Craniata</taxon>
        <taxon>Vertebrata</taxon>
        <taxon>Euteleostomi</taxon>
        <taxon>Actinopterygii</taxon>
        <taxon>Neopterygii</taxon>
        <taxon>Teleostei</taxon>
        <taxon>Ostariophysi</taxon>
        <taxon>Cypriniformes</taxon>
        <taxon>Cyprinidae</taxon>
        <taxon>Labeoninae</taxon>
        <taxon>Labeonini</taxon>
        <taxon>Cirrhinus</taxon>
    </lineage>
</organism>
<evidence type="ECO:0000313" key="2">
    <source>
        <dbReference type="Proteomes" id="UP001529510"/>
    </source>
</evidence>
<keyword evidence="2" id="KW-1185">Reference proteome</keyword>
<protein>
    <submittedName>
        <fullName evidence="1">Uncharacterized protein</fullName>
    </submittedName>
</protein>
<dbReference type="PANTHER" id="PTHR21092:SF0">
    <property type="entry name" value="NICASTRIN"/>
    <property type="match status" value="1"/>
</dbReference>
<dbReference type="Proteomes" id="UP001529510">
    <property type="component" value="Unassembled WGS sequence"/>
</dbReference>
<sequence>FFSYFWVSGPASVNGTEEPFCVRASVRLSKAVSPAFELLQYGSRDYSTWTESRWKSIRARIFLVASRELEVIQHSR</sequence>
<dbReference type="InterPro" id="IPR008710">
    <property type="entry name" value="Nicastrin"/>
</dbReference>
<dbReference type="EMBL" id="JAMKFB020000002">
    <property type="protein sequence ID" value="KAL0201894.1"/>
    <property type="molecule type" value="Genomic_DNA"/>
</dbReference>